<name>A0A835KTE5_9POAL</name>
<feature type="region of interest" description="Disordered" evidence="6">
    <location>
        <begin position="1"/>
        <end position="26"/>
    </location>
</feature>
<evidence type="ECO:0000313" key="8">
    <source>
        <dbReference type="EMBL" id="KAF8775485.1"/>
    </source>
</evidence>
<feature type="compositionally biased region" description="Acidic residues" evidence="6">
    <location>
        <begin position="51"/>
        <end position="60"/>
    </location>
</feature>
<keyword evidence="2" id="KW-0805">Transcription regulation</keyword>
<dbReference type="PANTHER" id="PTHR31282">
    <property type="entry name" value="WRKY TRANSCRIPTION FACTOR 21-RELATED"/>
    <property type="match status" value="1"/>
</dbReference>
<keyword evidence="3" id="KW-0238">DNA-binding</keyword>
<evidence type="ECO:0000256" key="5">
    <source>
        <dbReference type="ARBA" id="ARBA00023242"/>
    </source>
</evidence>
<dbReference type="SUPFAM" id="SSF118290">
    <property type="entry name" value="WRKY DNA-binding domain"/>
    <property type="match status" value="1"/>
</dbReference>
<evidence type="ECO:0000256" key="2">
    <source>
        <dbReference type="ARBA" id="ARBA00023015"/>
    </source>
</evidence>
<dbReference type="InterPro" id="IPR044810">
    <property type="entry name" value="WRKY_plant"/>
</dbReference>
<dbReference type="GO" id="GO:0005634">
    <property type="term" value="C:nucleus"/>
    <property type="evidence" value="ECO:0007669"/>
    <property type="project" value="UniProtKB-SubCell"/>
</dbReference>
<evidence type="ECO:0000259" key="7">
    <source>
        <dbReference type="PROSITE" id="PS50811"/>
    </source>
</evidence>
<protein>
    <recommendedName>
        <fullName evidence="7">WRKY domain-containing protein</fullName>
    </recommendedName>
</protein>
<feature type="domain" description="WRKY" evidence="7">
    <location>
        <begin position="572"/>
        <end position="633"/>
    </location>
</feature>
<comment type="caution">
    <text evidence="8">The sequence shown here is derived from an EMBL/GenBank/DDBJ whole genome shotgun (WGS) entry which is preliminary data.</text>
</comment>
<proteinExistence type="predicted"/>
<dbReference type="SMART" id="SM00774">
    <property type="entry name" value="WRKY"/>
    <property type="match status" value="1"/>
</dbReference>
<dbReference type="Gene3D" id="2.20.25.80">
    <property type="entry name" value="WRKY domain"/>
    <property type="match status" value="1"/>
</dbReference>
<keyword evidence="9" id="KW-1185">Reference proteome</keyword>
<reference evidence="8" key="1">
    <citation type="submission" date="2020-07" db="EMBL/GenBank/DDBJ databases">
        <title>Genome sequence and genetic diversity analysis of an under-domesticated orphan crop, white fonio (Digitaria exilis).</title>
        <authorList>
            <person name="Bennetzen J.L."/>
            <person name="Chen S."/>
            <person name="Ma X."/>
            <person name="Wang X."/>
            <person name="Yssel A.E.J."/>
            <person name="Chaluvadi S.R."/>
            <person name="Johnson M."/>
            <person name="Gangashetty P."/>
            <person name="Hamidou F."/>
            <person name="Sanogo M.D."/>
            <person name="Zwaenepoel A."/>
            <person name="Wallace J."/>
            <person name="Van De Peer Y."/>
            <person name="Van Deynze A."/>
        </authorList>
    </citation>
    <scope>NUCLEOTIDE SEQUENCE</scope>
    <source>
        <tissue evidence="8">Leaves</tissue>
    </source>
</reference>
<organism evidence="8 9">
    <name type="scientific">Digitaria exilis</name>
    <dbReference type="NCBI Taxonomy" id="1010633"/>
    <lineage>
        <taxon>Eukaryota</taxon>
        <taxon>Viridiplantae</taxon>
        <taxon>Streptophyta</taxon>
        <taxon>Embryophyta</taxon>
        <taxon>Tracheophyta</taxon>
        <taxon>Spermatophyta</taxon>
        <taxon>Magnoliopsida</taxon>
        <taxon>Liliopsida</taxon>
        <taxon>Poales</taxon>
        <taxon>Poaceae</taxon>
        <taxon>PACMAD clade</taxon>
        <taxon>Panicoideae</taxon>
        <taxon>Panicodae</taxon>
        <taxon>Paniceae</taxon>
        <taxon>Anthephorinae</taxon>
        <taxon>Digitaria</taxon>
    </lineage>
</organism>
<feature type="compositionally biased region" description="Pro residues" evidence="6">
    <location>
        <begin position="542"/>
        <end position="551"/>
    </location>
</feature>
<evidence type="ECO:0000256" key="6">
    <source>
        <dbReference type="SAM" id="MobiDB-lite"/>
    </source>
</evidence>
<dbReference type="InterPro" id="IPR036576">
    <property type="entry name" value="WRKY_dom_sf"/>
</dbReference>
<dbReference type="PROSITE" id="PS50811">
    <property type="entry name" value="WRKY"/>
    <property type="match status" value="1"/>
</dbReference>
<dbReference type="GO" id="GO:0043565">
    <property type="term" value="F:sequence-specific DNA binding"/>
    <property type="evidence" value="ECO:0007669"/>
    <property type="project" value="InterPro"/>
</dbReference>
<evidence type="ECO:0000256" key="1">
    <source>
        <dbReference type="ARBA" id="ARBA00004123"/>
    </source>
</evidence>
<comment type="subcellular location">
    <subcellularLocation>
        <location evidence="1">Nucleus</location>
    </subcellularLocation>
</comment>
<feature type="region of interest" description="Disordered" evidence="6">
    <location>
        <begin position="416"/>
        <end position="444"/>
    </location>
</feature>
<keyword evidence="4" id="KW-0804">Transcription</keyword>
<dbReference type="EMBL" id="JACEFO010000325">
    <property type="protein sequence ID" value="KAF8775485.1"/>
    <property type="molecule type" value="Genomic_DNA"/>
</dbReference>
<dbReference type="InterPro" id="IPR003657">
    <property type="entry name" value="WRKY_dom"/>
</dbReference>
<feature type="region of interest" description="Disordered" evidence="6">
    <location>
        <begin position="348"/>
        <end position="378"/>
    </location>
</feature>
<dbReference type="GO" id="GO:0003700">
    <property type="term" value="F:DNA-binding transcription factor activity"/>
    <property type="evidence" value="ECO:0007669"/>
    <property type="project" value="InterPro"/>
</dbReference>
<dbReference type="AlphaFoldDB" id="A0A835KTE5"/>
<dbReference type="OrthoDB" id="2021064at2759"/>
<feature type="region of interest" description="Disordered" evidence="6">
    <location>
        <begin position="51"/>
        <end position="74"/>
    </location>
</feature>
<dbReference type="Proteomes" id="UP000636709">
    <property type="component" value="Unassembled WGS sequence"/>
</dbReference>
<feature type="compositionally biased region" description="Basic residues" evidence="6">
    <location>
        <begin position="1"/>
        <end position="18"/>
    </location>
</feature>
<keyword evidence="5" id="KW-0539">Nucleus</keyword>
<feature type="region of interest" description="Disordered" evidence="6">
    <location>
        <begin position="662"/>
        <end position="699"/>
    </location>
</feature>
<feature type="compositionally biased region" description="Low complexity" evidence="6">
    <location>
        <begin position="676"/>
        <end position="694"/>
    </location>
</feature>
<accession>A0A835KTE5</accession>
<sequence>MSIKEKKHGEKKKGKKKAAGAAPSSAGGLEERTRLTTCFICLCVAYPESGGDDVPVEEEEDAKKPASLHASKTHALHADSRTSAITLIVATTGYGGWVTVIVNQCTLFTVAAKGGYVPAHSVNWCSGEGLSIFRCLTASASPCDLAFRIAGKRTTSSADRMDYRKAKGIPLVPARTLVFCFRLSESESRVGERARMCHSNGTLLRGGGRGIADPASNRTHVTPLACLPIAQHVLAANHCGIDMGHVRTVHYVYALRLTVQLRVAGRPRFNRASPVFAAGFSRAPRGRARRGSYPVQDPAQLLTRRKKRCRVLSAEDSKQRQARSVASRELRLRTSEAELVACCVPQKDSGSLSPSALPPHSTRHPSLTASSGFPAASLPPPPFRSPPCCRARDVYKYSTPAAHWLRILPRPPSSASLLAPACQPQRQPGRRPIVSRQRSSAATPPGSLIFLSSGSIMTLDTPATVVLELMTMGQQSAAHLGDLLRAASPAPSPHQELASEILRCCGRVIDALRHAAASTGRKRRAAEYLDFAPPAAAAPEAWSPPPPPPPPAKRRARGSEAVKEVTSGTTVDGYIWRKYGQKDINGYEHPRLYYRCAHKQQQGCNATRRVQRTREHPAAYEIAYYGEHTCNGASAADACRLEGGVSPPAVVDFGSTSWGSAADATTSRGGGSPAASVMSQGGSSPSSVSPSPSSEETGFEAHAHEWLDDAAALDDMLMGAAPCFVSDPVTEFLDGCRGWESVLDDPLDFAGLHHQIALFQ</sequence>
<gene>
    <name evidence="8" type="ORF">HU200_004910</name>
</gene>
<evidence type="ECO:0000256" key="3">
    <source>
        <dbReference type="ARBA" id="ARBA00023125"/>
    </source>
</evidence>
<evidence type="ECO:0000313" key="9">
    <source>
        <dbReference type="Proteomes" id="UP000636709"/>
    </source>
</evidence>
<feature type="region of interest" description="Disordered" evidence="6">
    <location>
        <begin position="536"/>
        <end position="565"/>
    </location>
</feature>
<dbReference type="Pfam" id="PF03106">
    <property type="entry name" value="WRKY"/>
    <property type="match status" value="1"/>
</dbReference>
<evidence type="ECO:0000256" key="4">
    <source>
        <dbReference type="ARBA" id="ARBA00023163"/>
    </source>
</evidence>